<dbReference type="Gene3D" id="2.140.10.10">
    <property type="entry name" value="Quinoprotein alcohol dehydrogenase-like superfamily"/>
    <property type="match status" value="2"/>
</dbReference>
<evidence type="ECO:0000259" key="6">
    <source>
        <dbReference type="Pfam" id="PF01011"/>
    </source>
</evidence>
<dbReference type="SUPFAM" id="SSF50998">
    <property type="entry name" value="Quinoprotein alcohol dehydrogenase-like"/>
    <property type="match status" value="1"/>
</dbReference>
<evidence type="ECO:0000256" key="5">
    <source>
        <dbReference type="SAM" id="SignalP"/>
    </source>
</evidence>
<proteinExistence type="inferred from homology"/>
<dbReference type="EMBL" id="JACHIO010000004">
    <property type="protein sequence ID" value="MBB5062957.1"/>
    <property type="molecule type" value="Genomic_DNA"/>
</dbReference>
<dbReference type="InterPro" id="IPR002372">
    <property type="entry name" value="PQQ_rpt_dom"/>
</dbReference>
<name>A0A7W8E8P1_9BACT</name>
<dbReference type="CDD" id="cd10280">
    <property type="entry name" value="PQQ_mGDH"/>
    <property type="match status" value="1"/>
</dbReference>
<protein>
    <submittedName>
        <fullName evidence="7">Quinoprotein glucose dehydrogenase</fullName>
        <ecNumber evidence="7">1.1.5.2</ecNumber>
    </submittedName>
</protein>
<dbReference type="InterPro" id="IPR011047">
    <property type="entry name" value="Quinoprotein_ADH-like_sf"/>
</dbReference>
<dbReference type="Pfam" id="PF01011">
    <property type="entry name" value="PQQ"/>
    <property type="match status" value="1"/>
</dbReference>
<gene>
    <name evidence="7" type="ORF">HDF15_001294</name>
</gene>
<keyword evidence="3 7" id="KW-0560">Oxidoreductase</keyword>
<dbReference type="SMART" id="SM00564">
    <property type="entry name" value="PQQ"/>
    <property type="match status" value="5"/>
</dbReference>
<feature type="region of interest" description="Disordered" evidence="4">
    <location>
        <begin position="476"/>
        <end position="501"/>
    </location>
</feature>
<comment type="caution">
    <text evidence="7">The sequence shown here is derived from an EMBL/GenBank/DDBJ whole genome shotgun (WGS) entry which is preliminary data.</text>
</comment>
<dbReference type="Proteomes" id="UP000584867">
    <property type="component" value="Unassembled WGS sequence"/>
</dbReference>
<evidence type="ECO:0000256" key="1">
    <source>
        <dbReference type="ARBA" id="ARBA00001931"/>
    </source>
</evidence>
<comment type="similarity">
    <text evidence="2">Belongs to the bacterial PQQ dehydrogenase family.</text>
</comment>
<comment type="cofactor">
    <cofactor evidence="1">
        <name>pyrroloquinoline quinone</name>
        <dbReference type="ChEBI" id="CHEBI:58442"/>
    </cofactor>
</comment>
<dbReference type="GO" id="GO:0008876">
    <property type="term" value="F:quinoprotein glucose dehydrogenase activity"/>
    <property type="evidence" value="ECO:0007669"/>
    <property type="project" value="UniProtKB-EC"/>
</dbReference>
<feature type="region of interest" description="Disordered" evidence="4">
    <location>
        <begin position="363"/>
        <end position="390"/>
    </location>
</feature>
<feature type="signal peptide" evidence="5">
    <location>
        <begin position="1"/>
        <end position="24"/>
    </location>
</feature>
<sequence length="656" mass="70001">MSRTYSLSLSALGLVLFSAFSLHAQTTATGEGWPTYGGDPGGQRYSSAAQITRKNVAKLHPVWTYHTHALETSNLSGSKSNFEATPILFNETLYLTTAFDRIIALDPATGAERWTYDPHIPDDLVTGNYTSRGVAAWQSAAGSSSPCAGRIFVATLDARLIAVDAATGKPCADFGNDGQVDLKANIPTLTNYRSFGNTSPPTVIGDVVVVGSAVPDNQAVEVEPGVVRGYDVRTGRLLWGWNPLPWATQQHPRTGAGNAWAVIAADPAHNLVFVPTGAPSPDFYGGLRPGDDKDANSIVALDARTGKKVWAFQLVHHDIWDYDVAAEPLLFDFQGHIPALAVSAKIGSVFVLNRLTGEPLYPVEERPVPTSDIPGERTSPTQPFSSLPPMNPLTINPTRLKGHDAQSKAVCFAKLRSLRYDGIFTPPSIGGTLQYPGSLGGINWASMSFDPETGILYSNTNGSAYEIRLIDRLHYPPDSHANPTQSAEAEHKGSAGYSYQRSHNMVNSPDSVGEISANAGAPYLIYRRVLQDDDGRPCTPTPWGATSALNLNTGKFLWRKPLGTLDPGRHTGTVNFGAPIVTAGGLLFTAGTSEPLLRAIDKATGKEVWTGALPVPAQSTPMTYMFHGRQYVVISAGGHGGLGTPLGDSVVAFALQ</sequence>
<organism evidence="7 8">
    <name type="scientific">Granulicella mallensis</name>
    <dbReference type="NCBI Taxonomy" id="940614"/>
    <lineage>
        <taxon>Bacteria</taxon>
        <taxon>Pseudomonadati</taxon>
        <taxon>Acidobacteriota</taxon>
        <taxon>Terriglobia</taxon>
        <taxon>Terriglobales</taxon>
        <taxon>Acidobacteriaceae</taxon>
        <taxon>Granulicella</taxon>
    </lineage>
</organism>
<dbReference type="PANTHER" id="PTHR32303:SF4">
    <property type="entry name" value="QUINOPROTEIN GLUCOSE DEHYDROGENASE"/>
    <property type="match status" value="1"/>
</dbReference>
<reference evidence="7 8" key="1">
    <citation type="submission" date="2020-08" db="EMBL/GenBank/DDBJ databases">
        <title>Genomic Encyclopedia of Type Strains, Phase IV (KMG-V): Genome sequencing to study the core and pangenomes of soil and plant-associated prokaryotes.</title>
        <authorList>
            <person name="Whitman W."/>
        </authorList>
    </citation>
    <scope>NUCLEOTIDE SEQUENCE [LARGE SCALE GENOMIC DNA]</scope>
    <source>
        <strain evidence="7 8">X5P3</strain>
    </source>
</reference>
<evidence type="ECO:0000256" key="2">
    <source>
        <dbReference type="ARBA" id="ARBA00008156"/>
    </source>
</evidence>
<dbReference type="InterPro" id="IPR018391">
    <property type="entry name" value="PQQ_b-propeller_rpt"/>
</dbReference>
<keyword evidence="5" id="KW-0732">Signal</keyword>
<evidence type="ECO:0000313" key="8">
    <source>
        <dbReference type="Proteomes" id="UP000584867"/>
    </source>
</evidence>
<dbReference type="GO" id="GO:0016020">
    <property type="term" value="C:membrane"/>
    <property type="evidence" value="ECO:0007669"/>
    <property type="project" value="InterPro"/>
</dbReference>
<dbReference type="AlphaFoldDB" id="A0A7W8E8P1"/>
<evidence type="ECO:0000256" key="3">
    <source>
        <dbReference type="ARBA" id="ARBA00023002"/>
    </source>
</evidence>
<evidence type="ECO:0000256" key="4">
    <source>
        <dbReference type="SAM" id="MobiDB-lite"/>
    </source>
</evidence>
<accession>A0A7W8E8P1</accession>
<dbReference type="PANTHER" id="PTHR32303">
    <property type="entry name" value="QUINOPROTEIN ALCOHOL DEHYDROGENASE (CYTOCHROME C)"/>
    <property type="match status" value="1"/>
</dbReference>
<dbReference type="GO" id="GO:0048038">
    <property type="term" value="F:quinone binding"/>
    <property type="evidence" value="ECO:0007669"/>
    <property type="project" value="InterPro"/>
</dbReference>
<feature type="domain" description="Pyrrolo-quinoline quinone repeat" evidence="6">
    <location>
        <begin position="33"/>
        <end position="632"/>
    </location>
</feature>
<dbReference type="EC" id="1.1.5.2" evidence="7"/>
<dbReference type="InterPro" id="IPR017511">
    <property type="entry name" value="PQQ_mDH"/>
</dbReference>
<feature type="chain" id="PRO_5030844487" evidence="5">
    <location>
        <begin position="25"/>
        <end position="656"/>
    </location>
</feature>
<evidence type="ECO:0000313" key="7">
    <source>
        <dbReference type="EMBL" id="MBB5062957.1"/>
    </source>
</evidence>
<dbReference type="RefSeq" id="WP_184253763.1">
    <property type="nucleotide sequence ID" value="NZ_JACHIO010000004.1"/>
</dbReference>